<evidence type="ECO:0000313" key="2">
    <source>
        <dbReference type="EMBL" id="PSK81976.1"/>
    </source>
</evidence>
<dbReference type="EMBL" id="PYGC01000007">
    <property type="protein sequence ID" value="PSK81976.1"/>
    <property type="molecule type" value="Genomic_DNA"/>
</dbReference>
<dbReference type="OrthoDB" id="1366958at2"/>
<sequence length="73" mass="8638">METVWDHHPTAAEIEELSLISQEEYMRVNQETVNLDLFLLFSHRKENGKAAVYFNRLSEETKQLFITQSDFDC</sequence>
<organism evidence="2 3">
    <name type="scientific">Prolixibacter denitrificans</name>
    <dbReference type="NCBI Taxonomy" id="1541063"/>
    <lineage>
        <taxon>Bacteria</taxon>
        <taxon>Pseudomonadati</taxon>
        <taxon>Bacteroidota</taxon>
        <taxon>Bacteroidia</taxon>
        <taxon>Marinilabiliales</taxon>
        <taxon>Prolixibacteraceae</taxon>
        <taxon>Prolixibacter</taxon>
    </lineage>
</organism>
<proteinExistence type="predicted"/>
<evidence type="ECO:0000313" key="1">
    <source>
        <dbReference type="EMBL" id="GET22573.1"/>
    </source>
</evidence>
<dbReference type="AlphaFoldDB" id="A0A2P8CAJ6"/>
<reference evidence="1 4" key="2">
    <citation type="submission" date="2019-10" db="EMBL/GenBank/DDBJ databases">
        <title>Prolixibacter strains distinguished by the presence of nitrate reductase genes were adept at nitrate-dependent anaerobic corrosion of metallic iron and carbon steel.</title>
        <authorList>
            <person name="Iino T."/>
            <person name="Shono N."/>
            <person name="Ito K."/>
            <person name="Nakamura R."/>
            <person name="Sueoka K."/>
            <person name="Harayama S."/>
            <person name="Ohkuma M."/>
        </authorList>
    </citation>
    <scope>NUCLEOTIDE SEQUENCE [LARGE SCALE GENOMIC DNA]</scope>
    <source>
        <strain evidence="1 4">MIC1-1</strain>
    </source>
</reference>
<evidence type="ECO:0000313" key="4">
    <source>
        <dbReference type="Proteomes" id="UP000396862"/>
    </source>
</evidence>
<name>A0A2P8CAJ6_9BACT</name>
<evidence type="ECO:0000313" key="3">
    <source>
        <dbReference type="Proteomes" id="UP000240621"/>
    </source>
</evidence>
<comment type="caution">
    <text evidence="2">The sequence shown here is derived from an EMBL/GenBank/DDBJ whole genome shotgun (WGS) entry which is preliminary data.</text>
</comment>
<dbReference type="Proteomes" id="UP000240621">
    <property type="component" value="Unassembled WGS sequence"/>
</dbReference>
<dbReference type="RefSeq" id="WP_106542782.1">
    <property type="nucleotide sequence ID" value="NZ_BLAU01000001.1"/>
</dbReference>
<keyword evidence="4" id="KW-1185">Reference proteome</keyword>
<gene>
    <name evidence="2" type="ORF">CLV93_10786</name>
    <name evidence="1" type="ORF">JCM18694_28190</name>
</gene>
<accession>A0A2P8CAJ6</accession>
<dbReference type="Proteomes" id="UP000396862">
    <property type="component" value="Unassembled WGS sequence"/>
</dbReference>
<protein>
    <submittedName>
        <fullName evidence="2">Uncharacterized protein</fullName>
    </submittedName>
</protein>
<dbReference type="EMBL" id="BLAU01000001">
    <property type="protein sequence ID" value="GET22573.1"/>
    <property type="molecule type" value="Genomic_DNA"/>
</dbReference>
<reference evidence="2 3" key="1">
    <citation type="submission" date="2018-03" db="EMBL/GenBank/DDBJ databases">
        <title>Genomic Encyclopedia of Archaeal and Bacterial Type Strains, Phase II (KMG-II): from individual species to whole genera.</title>
        <authorList>
            <person name="Goeker M."/>
        </authorList>
    </citation>
    <scope>NUCLEOTIDE SEQUENCE [LARGE SCALE GENOMIC DNA]</scope>
    <source>
        <strain evidence="2 3">DSM 27267</strain>
    </source>
</reference>